<dbReference type="EMBL" id="PEJP01000012">
    <property type="protein sequence ID" value="RYO69830.1"/>
    <property type="molecule type" value="Genomic_DNA"/>
</dbReference>
<gene>
    <name evidence="1" type="ORF">AA0113_g3847</name>
</gene>
<dbReference type="PANTHER" id="PTHR14097:SF8">
    <property type="entry name" value="NAD(P)-BINDING DOMAIN-CONTAINING PROTEIN"/>
    <property type="match status" value="1"/>
</dbReference>
<evidence type="ECO:0000313" key="1">
    <source>
        <dbReference type="EMBL" id="RYO69830.1"/>
    </source>
</evidence>
<dbReference type="Proteomes" id="UP000293823">
    <property type="component" value="Unassembled WGS sequence"/>
</dbReference>
<dbReference type="OrthoDB" id="9975943at2759"/>
<dbReference type="AlphaFoldDB" id="A0A4Q4SGX2"/>
<accession>A0A4Q4SGX2</accession>
<keyword evidence="2" id="KW-1185">Reference proteome</keyword>
<dbReference type="Gene3D" id="3.40.50.720">
    <property type="entry name" value="NAD(P)-binding Rossmann-like Domain"/>
    <property type="match status" value="1"/>
</dbReference>
<reference evidence="2" key="1">
    <citation type="journal article" date="2019" name="bioRxiv">
        <title>Genomics, evolutionary history and diagnostics of the Alternaria alternata species group including apple and Asian pear pathotypes.</title>
        <authorList>
            <person name="Armitage A.D."/>
            <person name="Cockerton H.M."/>
            <person name="Sreenivasaprasad S."/>
            <person name="Woodhall J.W."/>
            <person name="Lane C.R."/>
            <person name="Harrison R.J."/>
            <person name="Clarkson J.P."/>
        </authorList>
    </citation>
    <scope>NUCLEOTIDE SEQUENCE [LARGE SCALE GENOMIC DNA]</scope>
    <source>
        <strain evidence="2">RGR 97.0016</strain>
    </source>
</reference>
<proteinExistence type="predicted"/>
<sequence>MHLILTGATGLIGASVLDNMLAQESISRISILSRRPVKMAEGHAKAKVIIHTDFNNYDKVLLEDLKDAEGCVWALGVSQNAVSKEQYVEITRDYAMAAARAFSTMHPDSPFTFVHVSGEGATQAPGTFTPLYGRVKGQVESELFDLGKSKPMFRVYNVRPGGVDWTKHTAIHPFIPPQAAWKKAIIAPMNLVYKTMMTPTKEMGAVMTELAMSRSERLEGKDIGMEGRLVSNVALRRMAGLER</sequence>
<dbReference type="SUPFAM" id="SSF51735">
    <property type="entry name" value="NAD(P)-binding Rossmann-fold domains"/>
    <property type="match status" value="1"/>
</dbReference>
<organism evidence="1 2">
    <name type="scientific">Alternaria arborescens</name>
    <dbReference type="NCBI Taxonomy" id="156630"/>
    <lineage>
        <taxon>Eukaryota</taxon>
        <taxon>Fungi</taxon>
        <taxon>Dikarya</taxon>
        <taxon>Ascomycota</taxon>
        <taxon>Pezizomycotina</taxon>
        <taxon>Dothideomycetes</taxon>
        <taxon>Pleosporomycetidae</taxon>
        <taxon>Pleosporales</taxon>
        <taxon>Pleosporineae</taxon>
        <taxon>Pleosporaceae</taxon>
        <taxon>Alternaria</taxon>
        <taxon>Alternaria sect. Alternaria</taxon>
    </lineage>
</organism>
<evidence type="ECO:0000313" key="2">
    <source>
        <dbReference type="Proteomes" id="UP000293823"/>
    </source>
</evidence>
<protein>
    <recommendedName>
        <fullName evidence="3">NAD(P)-binding domain-containing protein</fullName>
    </recommendedName>
</protein>
<comment type="caution">
    <text evidence="1">The sequence shown here is derived from an EMBL/GenBank/DDBJ whole genome shotgun (WGS) entry which is preliminary data.</text>
</comment>
<dbReference type="InterPro" id="IPR036291">
    <property type="entry name" value="NAD(P)-bd_dom_sf"/>
</dbReference>
<evidence type="ECO:0008006" key="3">
    <source>
        <dbReference type="Google" id="ProtNLM"/>
    </source>
</evidence>
<name>A0A4Q4SGX2_9PLEO</name>
<dbReference type="PANTHER" id="PTHR14097">
    <property type="entry name" value="OXIDOREDUCTASE HTATIP2"/>
    <property type="match status" value="1"/>
</dbReference>